<keyword evidence="4" id="KW-1133">Transmembrane helix</keyword>
<dbReference type="PANTHER" id="PTHR24305">
    <property type="entry name" value="CYTOCHROME P450"/>
    <property type="match status" value="1"/>
</dbReference>
<comment type="similarity">
    <text evidence="1">Belongs to the cytochrome P450 family.</text>
</comment>
<keyword evidence="6" id="KW-1185">Reference proteome</keyword>
<dbReference type="InterPro" id="IPR001128">
    <property type="entry name" value="Cyt_P450"/>
</dbReference>
<organism evidence="5 6">
    <name type="scientific">Actinomadura yumaensis</name>
    <dbReference type="NCBI Taxonomy" id="111807"/>
    <lineage>
        <taxon>Bacteria</taxon>
        <taxon>Bacillati</taxon>
        <taxon>Actinomycetota</taxon>
        <taxon>Actinomycetes</taxon>
        <taxon>Streptosporangiales</taxon>
        <taxon>Thermomonosporaceae</taxon>
        <taxon>Actinomadura</taxon>
    </lineage>
</organism>
<dbReference type="PANTHER" id="PTHR24305:SF166">
    <property type="entry name" value="CYTOCHROME P450 12A4, MITOCHONDRIAL-RELATED"/>
    <property type="match status" value="1"/>
</dbReference>
<dbReference type="PRINTS" id="PR00465">
    <property type="entry name" value="EP450IV"/>
</dbReference>
<dbReference type="Gene3D" id="1.10.630.10">
    <property type="entry name" value="Cytochrome P450"/>
    <property type="match status" value="1"/>
</dbReference>
<evidence type="ECO:0000256" key="3">
    <source>
        <dbReference type="ARBA" id="ARBA00023004"/>
    </source>
</evidence>
<dbReference type="EMBL" id="JBHSXS010000012">
    <property type="protein sequence ID" value="MFC6882318.1"/>
    <property type="molecule type" value="Genomic_DNA"/>
</dbReference>
<dbReference type="PRINTS" id="PR00385">
    <property type="entry name" value="P450"/>
</dbReference>
<dbReference type="SUPFAM" id="SSF48264">
    <property type="entry name" value="Cytochrome P450"/>
    <property type="match status" value="1"/>
</dbReference>
<reference evidence="6" key="1">
    <citation type="journal article" date="2019" name="Int. J. Syst. Evol. Microbiol.">
        <title>The Global Catalogue of Microorganisms (GCM) 10K type strain sequencing project: providing services to taxonomists for standard genome sequencing and annotation.</title>
        <authorList>
            <consortium name="The Broad Institute Genomics Platform"/>
            <consortium name="The Broad Institute Genome Sequencing Center for Infectious Disease"/>
            <person name="Wu L."/>
            <person name="Ma J."/>
        </authorList>
    </citation>
    <scope>NUCLEOTIDE SEQUENCE [LARGE SCALE GENOMIC DNA]</scope>
    <source>
        <strain evidence="6">JCM 3369</strain>
    </source>
</reference>
<proteinExistence type="inferred from homology"/>
<protein>
    <submittedName>
        <fullName evidence="5">Cytochrome P450</fullName>
    </submittedName>
</protein>
<evidence type="ECO:0000313" key="6">
    <source>
        <dbReference type="Proteomes" id="UP001596380"/>
    </source>
</evidence>
<keyword evidence="3" id="KW-0408">Iron</keyword>
<keyword evidence="4" id="KW-0472">Membrane</keyword>
<feature type="transmembrane region" description="Helical" evidence="4">
    <location>
        <begin position="227"/>
        <end position="255"/>
    </location>
</feature>
<comment type="caution">
    <text evidence="5">The sequence shown here is derived from an EMBL/GenBank/DDBJ whole genome shotgun (WGS) entry which is preliminary data.</text>
</comment>
<gene>
    <name evidence="5" type="ORF">ACFQKB_21365</name>
</gene>
<evidence type="ECO:0000256" key="2">
    <source>
        <dbReference type="ARBA" id="ARBA00022723"/>
    </source>
</evidence>
<name>A0ABW2CKL0_9ACTN</name>
<evidence type="ECO:0000256" key="1">
    <source>
        <dbReference type="ARBA" id="ARBA00010617"/>
    </source>
</evidence>
<dbReference type="InterPro" id="IPR036396">
    <property type="entry name" value="Cyt_P450_sf"/>
</dbReference>
<dbReference type="InterPro" id="IPR002403">
    <property type="entry name" value="Cyt_P450_E_grp-IV"/>
</dbReference>
<dbReference type="RefSeq" id="WP_160822603.1">
    <property type="nucleotide sequence ID" value="NZ_JBHSXE010000001.1"/>
</dbReference>
<keyword evidence="4" id="KW-0812">Transmembrane</keyword>
<sequence length="425" mass="46482">MTAYEADPIGFLTECQREYGDLFRFDTGVVVAGDPELIQRVLARTNRDSVPNANPLDGGRFPTPEQTRRWMRARQLALPIFRSAALPARLPAVRRALAADLDALDGVRFDPTENAWAVCVRALLPLYVPDPAPGLVDALLGSFDASLRAGEAAVRVPRWMPSRLRRRVRSADQRVRDEIAPMLAPACPAHAAPEHGGLRHDGSEDHEPPGTLLEHILAQPEPAPRDIAMGAIGFTFLGAIGTMGAVWCWLLYCLAAHPEAAERVRAEAAAASDGEIVRRPERALPYTHAFVHEVLRVYPPAWLLGRDAITDLDLGGHRVPAGTAIMFSPYLLHHDPRWWDAPERFDPERWLKAEPPHAPNAYLPFASGPRGCLGTHLGIAVLVLTAAHISVHQRLEAPGLDRVTPHFGPSTLTPKGMTCRLVGTS</sequence>
<keyword evidence="2" id="KW-0479">Metal-binding</keyword>
<evidence type="ECO:0000256" key="4">
    <source>
        <dbReference type="SAM" id="Phobius"/>
    </source>
</evidence>
<evidence type="ECO:0000313" key="5">
    <source>
        <dbReference type="EMBL" id="MFC6882318.1"/>
    </source>
</evidence>
<accession>A0ABW2CKL0</accession>
<dbReference type="InterPro" id="IPR050121">
    <property type="entry name" value="Cytochrome_P450_monoxygenase"/>
</dbReference>
<dbReference type="Pfam" id="PF00067">
    <property type="entry name" value="p450"/>
    <property type="match status" value="1"/>
</dbReference>
<dbReference type="Proteomes" id="UP001596380">
    <property type="component" value="Unassembled WGS sequence"/>
</dbReference>